<dbReference type="AlphaFoldDB" id="A0A0E9ST04"/>
<evidence type="ECO:0000313" key="1">
    <source>
        <dbReference type="EMBL" id="JAH44372.1"/>
    </source>
</evidence>
<reference evidence="1" key="1">
    <citation type="submission" date="2014-11" db="EMBL/GenBank/DDBJ databases">
        <authorList>
            <person name="Amaro Gonzalez C."/>
        </authorList>
    </citation>
    <scope>NUCLEOTIDE SEQUENCE</scope>
</reference>
<reference evidence="1" key="2">
    <citation type="journal article" date="2015" name="Fish Shellfish Immunol.">
        <title>Early steps in the European eel (Anguilla anguilla)-Vibrio vulnificus interaction in the gills: Role of the RtxA13 toxin.</title>
        <authorList>
            <person name="Callol A."/>
            <person name="Pajuelo D."/>
            <person name="Ebbesson L."/>
            <person name="Teles M."/>
            <person name="MacKenzie S."/>
            <person name="Amaro C."/>
        </authorList>
    </citation>
    <scope>NUCLEOTIDE SEQUENCE</scope>
</reference>
<sequence length="25" mass="2674">MMGYLCWPSSWPFFSTGSGSACLSA</sequence>
<dbReference type="EMBL" id="GBXM01064205">
    <property type="protein sequence ID" value="JAH44372.1"/>
    <property type="molecule type" value="Transcribed_RNA"/>
</dbReference>
<proteinExistence type="predicted"/>
<name>A0A0E9ST04_ANGAN</name>
<accession>A0A0E9ST04</accession>
<organism evidence="1">
    <name type="scientific">Anguilla anguilla</name>
    <name type="common">European freshwater eel</name>
    <name type="synonym">Muraena anguilla</name>
    <dbReference type="NCBI Taxonomy" id="7936"/>
    <lineage>
        <taxon>Eukaryota</taxon>
        <taxon>Metazoa</taxon>
        <taxon>Chordata</taxon>
        <taxon>Craniata</taxon>
        <taxon>Vertebrata</taxon>
        <taxon>Euteleostomi</taxon>
        <taxon>Actinopterygii</taxon>
        <taxon>Neopterygii</taxon>
        <taxon>Teleostei</taxon>
        <taxon>Anguilliformes</taxon>
        <taxon>Anguillidae</taxon>
        <taxon>Anguilla</taxon>
    </lineage>
</organism>
<protein>
    <submittedName>
        <fullName evidence="1">Uncharacterized protein</fullName>
    </submittedName>
</protein>